<dbReference type="AlphaFoldDB" id="A0A8H4N3I2"/>
<feature type="region of interest" description="Disordered" evidence="12">
    <location>
        <begin position="715"/>
        <end position="872"/>
    </location>
</feature>
<dbReference type="EC" id="2.5.1.60" evidence="3"/>
<dbReference type="InterPro" id="IPR008930">
    <property type="entry name" value="Terpenoid_cyclase/PrenylTrfase"/>
</dbReference>
<dbReference type="InterPro" id="IPR026873">
    <property type="entry name" value="Ptb1"/>
</dbReference>
<dbReference type="GO" id="GO:0005968">
    <property type="term" value="C:Rab-protein geranylgeranyltransferase complex"/>
    <property type="evidence" value="ECO:0007669"/>
    <property type="project" value="UniProtKB-ARBA"/>
</dbReference>
<dbReference type="FunFam" id="1.50.10.20:FF:000009">
    <property type="entry name" value="Geranylgeranyl transferase type-2 subunit beta"/>
    <property type="match status" value="1"/>
</dbReference>
<evidence type="ECO:0000256" key="10">
    <source>
        <dbReference type="ARBA" id="ARBA00032766"/>
    </source>
</evidence>
<evidence type="ECO:0000256" key="5">
    <source>
        <dbReference type="ARBA" id="ARBA00022679"/>
    </source>
</evidence>
<keyword evidence="4" id="KW-0637">Prenyltransferase</keyword>
<dbReference type="Proteomes" id="UP000572817">
    <property type="component" value="Unassembled WGS sequence"/>
</dbReference>
<feature type="compositionally biased region" description="Basic and acidic residues" evidence="12">
    <location>
        <begin position="737"/>
        <end position="746"/>
    </location>
</feature>
<evidence type="ECO:0000256" key="11">
    <source>
        <dbReference type="ARBA" id="ARBA00047658"/>
    </source>
</evidence>
<keyword evidence="5" id="KW-0808">Transferase</keyword>
<keyword evidence="7" id="KW-0677">Repeat</keyword>
<evidence type="ECO:0000256" key="12">
    <source>
        <dbReference type="SAM" id="MobiDB-lite"/>
    </source>
</evidence>
<dbReference type="GO" id="GO:0046872">
    <property type="term" value="F:metal ion binding"/>
    <property type="evidence" value="ECO:0007669"/>
    <property type="project" value="UniProtKB-KW"/>
</dbReference>
<feature type="compositionally biased region" description="Basic and acidic residues" evidence="12">
    <location>
        <begin position="783"/>
        <end position="799"/>
    </location>
</feature>
<evidence type="ECO:0000256" key="6">
    <source>
        <dbReference type="ARBA" id="ARBA00022723"/>
    </source>
</evidence>
<evidence type="ECO:0000313" key="15">
    <source>
        <dbReference type="Proteomes" id="UP000572817"/>
    </source>
</evidence>
<feature type="region of interest" description="Disordered" evidence="12">
    <location>
        <begin position="531"/>
        <end position="551"/>
    </location>
</feature>
<keyword evidence="15" id="KW-1185">Reference proteome</keyword>
<reference evidence="14" key="1">
    <citation type="submission" date="2020-04" db="EMBL/GenBank/DDBJ databases">
        <title>Genome Assembly and Annotation of Botryosphaeria dothidea sdau 11-99, a Latent Pathogen of Apple Fruit Ring Rot in China.</title>
        <authorList>
            <person name="Yu C."/>
            <person name="Diao Y."/>
            <person name="Lu Q."/>
            <person name="Zhao J."/>
            <person name="Cui S."/>
            <person name="Peng C."/>
            <person name="He B."/>
            <person name="Liu H."/>
        </authorList>
    </citation>
    <scope>NUCLEOTIDE SEQUENCE [LARGE SCALE GENOMIC DNA]</scope>
    <source>
        <strain evidence="14">Sdau11-99</strain>
    </source>
</reference>
<dbReference type="Gene3D" id="1.50.10.20">
    <property type="match status" value="1"/>
</dbReference>
<organism evidence="14 15">
    <name type="scientific">Botryosphaeria dothidea</name>
    <dbReference type="NCBI Taxonomy" id="55169"/>
    <lineage>
        <taxon>Eukaryota</taxon>
        <taxon>Fungi</taxon>
        <taxon>Dikarya</taxon>
        <taxon>Ascomycota</taxon>
        <taxon>Pezizomycotina</taxon>
        <taxon>Dothideomycetes</taxon>
        <taxon>Dothideomycetes incertae sedis</taxon>
        <taxon>Botryosphaeriales</taxon>
        <taxon>Botryosphaeriaceae</taxon>
        <taxon>Botryosphaeria</taxon>
    </lineage>
</organism>
<proteinExistence type="inferred from homology"/>
<dbReference type="PANTHER" id="PTHR11774:SF11">
    <property type="entry name" value="GERANYLGERANYL TRANSFERASE TYPE-2 SUBUNIT BETA"/>
    <property type="match status" value="1"/>
</dbReference>
<dbReference type="CDD" id="cd02894">
    <property type="entry name" value="GGTase-II"/>
    <property type="match status" value="1"/>
</dbReference>
<feature type="compositionally biased region" description="Low complexity" evidence="12">
    <location>
        <begin position="751"/>
        <end position="760"/>
    </location>
</feature>
<evidence type="ECO:0000313" key="14">
    <source>
        <dbReference type="EMBL" id="KAF4309624.1"/>
    </source>
</evidence>
<keyword evidence="6" id="KW-0479">Metal-binding</keyword>
<evidence type="ECO:0000256" key="1">
    <source>
        <dbReference type="ARBA" id="ARBA00001947"/>
    </source>
</evidence>
<keyword evidence="8" id="KW-0862">Zinc</keyword>
<dbReference type="PANTHER" id="PTHR11774">
    <property type="entry name" value="GERANYLGERANYL TRANSFERASE TYPE BETA SUBUNIT"/>
    <property type="match status" value="1"/>
</dbReference>
<name>A0A8H4N3I2_9PEZI</name>
<sequence>MSLVSGPGRGGTKGEQLPEELQLHVDKHVKYIQSLDTRKDELEYWLTEHLRLNGLYWGLTALHLLGQPDALPRQEVLDFVLACLQDDGGFGAAPGHDAHMLYTVSAVQILATLDGFGELEQRVPGGRDKIGRWIAGLQRENGTFAGDRWGETDTRFLYGAFNALSLLHLMHLVDVEKAVQHIQACANFDGGFGTSPGAESHSGQVFTCVGALTIAGRLDLVDRDKLGGWLSERQLPNGGLNGRPEKKEDVCYSWWVMSAMAMIDRLHWIDDNKLAAFILKCQDSELGGFADRPGDMVDVFHTVFGLAGLSLVKYPGLQEVDPVYCMPKSVTERHSPSRTYHKGKANKLQLHAPIGGAQKVESSFPDADDKARPRWCSCSFPSPNRRSCNPGRMTASAIQSLPSHLFLLALFTNFSRSFLCQPVAIHRDCTVLDSIPLDPLLPRTTLPVMASFTSNIPLHCSICPKGPTFSDVSHLLTHIASKGHLSHYYKVQIRSASEEDARQQLDAYNTWYTEWGIEHLMSDRMNLKDKRRTRTRSANARRQAENAPQDALRRRVMSANTLDPRLAEHIVKNEPTPSPSPRFLARPYPSFPIGSQQNVWPSPHSTLSNPGLIDGSDVFTEKSESYSRAATPLMTRPTATDKDKDVEDVVDATIVSEASKLKGVYWPGMDIFDSATPEMKRKRNQKKDVSVVEQLELNSREVEAMEHIWTPCGTLHKERPISGSITDSSPVKLDASPTRDFRDRPPLLELPPNIRSSSRQQRNRRRSPRKRNDNDLILEDELDLQRALHQTRVEPERKMAPTRKRKRAFEVLRDGEDETFGRPMSMSTLTSEFHPRPSQKRSRSQAQLTPQQPPQPLGQHQQQLDQHQHHTSQAFPQQDFLHGFDLQQTMNPFQSTFDTFGLNLSYHPTTSYFDNNLQYSAHPFQPFQPFQHQADLSGILGGGITTNNSWLGNNATGLLNSNTAFDVEGADLKAQLDEDDERTVTAPTSPSD</sequence>
<evidence type="ECO:0000256" key="9">
    <source>
        <dbReference type="ARBA" id="ARBA00030816"/>
    </source>
</evidence>
<comment type="cofactor">
    <cofactor evidence="1">
        <name>Zn(2+)</name>
        <dbReference type="ChEBI" id="CHEBI:29105"/>
    </cofactor>
</comment>
<comment type="similarity">
    <text evidence="2">Belongs to the protein prenyltransferase subunit beta family.</text>
</comment>
<dbReference type="InterPro" id="IPR001330">
    <property type="entry name" value="Prenyltrans"/>
</dbReference>
<dbReference type="Pfam" id="PF00432">
    <property type="entry name" value="Prenyltrans"/>
    <property type="match status" value="1"/>
</dbReference>
<gene>
    <name evidence="14" type="ORF">GTA08_BOTSDO03012</name>
</gene>
<dbReference type="GO" id="GO:0004663">
    <property type="term" value="F:Rab geranylgeranyltransferase activity"/>
    <property type="evidence" value="ECO:0007669"/>
    <property type="project" value="UniProtKB-EC"/>
</dbReference>
<evidence type="ECO:0000256" key="8">
    <source>
        <dbReference type="ARBA" id="ARBA00022833"/>
    </source>
</evidence>
<evidence type="ECO:0000256" key="2">
    <source>
        <dbReference type="ARBA" id="ARBA00010497"/>
    </source>
</evidence>
<dbReference type="SUPFAM" id="SSF48239">
    <property type="entry name" value="Terpenoid cyclases/Protein prenyltransferases"/>
    <property type="match status" value="1"/>
</dbReference>
<comment type="catalytic activity">
    <reaction evidence="11">
        <text>geranylgeranyl diphosphate + L-cysteinyl-[protein] = S-geranylgeranyl-L-cysteinyl-[protein] + diphosphate</text>
        <dbReference type="Rhea" id="RHEA:21240"/>
        <dbReference type="Rhea" id="RHEA-COMP:10131"/>
        <dbReference type="Rhea" id="RHEA-COMP:11537"/>
        <dbReference type="ChEBI" id="CHEBI:29950"/>
        <dbReference type="ChEBI" id="CHEBI:33019"/>
        <dbReference type="ChEBI" id="CHEBI:57533"/>
        <dbReference type="ChEBI" id="CHEBI:86021"/>
        <dbReference type="EC" id="2.5.1.60"/>
    </reaction>
</comment>
<dbReference type="EMBL" id="WWBZ02000016">
    <property type="protein sequence ID" value="KAF4309624.1"/>
    <property type="molecule type" value="Genomic_DNA"/>
</dbReference>
<feature type="domain" description="Prenyltransferase alpha-alpha toroid" evidence="13">
    <location>
        <begin position="23"/>
        <end position="326"/>
    </location>
</feature>
<dbReference type="InterPro" id="IPR045089">
    <property type="entry name" value="PGGT1B-like"/>
</dbReference>
<evidence type="ECO:0000256" key="3">
    <source>
        <dbReference type="ARBA" id="ARBA00012656"/>
    </source>
</evidence>
<evidence type="ECO:0000256" key="7">
    <source>
        <dbReference type="ARBA" id="ARBA00022737"/>
    </source>
</evidence>
<protein>
    <recommendedName>
        <fullName evidence="3">protein geranylgeranyltransferase type II</fullName>
        <ecNumber evidence="3">2.5.1.60</ecNumber>
    </recommendedName>
    <alternativeName>
        <fullName evidence="9">Geranylgeranyl transferase type II subunit beta</fullName>
    </alternativeName>
    <alternativeName>
        <fullName evidence="10">Type II protein geranyl-geranyltransferase subunit beta</fullName>
    </alternativeName>
</protein>
<evidence type="ECO:0000256" key="4">
    <source>
        <dbReference type="ARBA" id="ARBA00022602"/>
    </source>
</evidence>
<comment type="caution">
    <text evidence="14">The sequence shown here is derived from an EMBL/GenBank/DDBJ whole genome shotgun (WGS) entry which is preliminary data.</text>
</comment>
<dbReference type="OrthoDB" id="5428259at2759"/>
<evidence type="ECO:0000259" key="13">
    <source>
        <dbReference type="Pfam" id="PF00432"/>
    </source>
</evidence>
<accession>A0A8H4N3I2</accession>